<dbReference type="EMBL" id="CAMXCT010000093">
    <property type="protein sequence ID" value="CAI3973716.1"/>
    <property type="molecule type" value="Genomic_DNA"/>
</dbReference>
<organism evidence="1">
    <name type="scientific">Cladocopium goreaui</name>
    <dbReference type="NCBI Taxonomy" id="2562237"/>
    <lineage>
        <taxon>Eukaryota</taxon>
        <taxon>Sar</taxon>
        <taxon>Alveolata</taxon>
        <taxon>Dinophyceae</taxon>
        <taxon>Suessiales</taxon>
        <taxon>Symbiodiniaceae</taxon>
        <taxon>Cladocopium</taxon>
    </lineage>
</organism>
<evidence type="ECO:0000313" key="1">
    <source>
        <dbReference type="EMBL" id="CAI3973716.1"/>
    </source>
</evidence>
<reference evidence="1" key="1">
    <citation type="submission" date="2022-10" db="EMBL/GenBank/DDBJ databases">
        <authorList>
            <person name="Chen Y."/>
            <person name="Dougan E. K."/>
            <person name="Chan C."/>
            <person name="Rhodes N."/>
            <person name="Thang M."/>
        </authorList>
    </citation>
    <scope>NUCLEOTIDE SEQUENCE</scope>
</reference>
<dbReference type="Proteomes" id="UP001152797">
    <property type="component" value="Unassembled WGS sequence"/>
</dbReference>
<dbReference type="EMBL" id="CAMXCT030000093">
    <property type="protein sequence ID" value="CAL4761028.1"/>
    <property type="molecule type" value="Genomic_DNA"/>
</dbReference>
<gene>
    <name evidence="1" type="ORF">C1SCF055_LOCUS2188</name>
</gene>
<dbReference type="InterPro" id="IPR052055">
    <property type="entry name" value="Hepadnavirus_pol/RT"/>
</dbReference>
<dbReference type="SUPFAM" id="SSF56672">
    <property type="entry name" value="DNA/RNA polymerases"/>
    <property type="match status" value="1"/>
</dbReference>
<dbReference type="InterPro" id="IPR043502">
    <property type="entry name" value="DNA/RNA_pol_sf"/>
</dbReference>
<proteinExistence type="predicted"/>
<evidence type="ECO:0008006" key="4">
    <source>
        <dbReference type="Google" id="ProtNLM"/>
    </source>
</evidence>
<dbReference type="PANTHER" id="PTHR33050">
    <property type="entry name" value="REVERSE TRANSCRIPTASE DOMAIN-CONTAINING PROTEIN"/>
    <property type="match status" value="1"/>
</dbReference>
<sequence length="697" mass="77008">MVSCLNPSVAVKRLGLVKEAGQDILRLWNAFLKENPAALEAARSYGSDWTLHLGKLLKVETEPAVNLKGKFGFKSPLNAPMWKAWQKFSRDPDEHLHVWAVTGAPLGMDARIPESGGVFPPVGDESEQAQLAPELEVQLGMGNYKSMQDDVEGAQQELDRLVSRGFAVYLTKEEAKQNFHRAIMSRLALITKVKDTGVKKHRIISDLLRSGGNDRARVPERIILPRISDVVGSLRDLYKQRLANQQTGGWQFELISADLADAYMHFGVHPSELQNCLAPGLKEDELVLFKAMSFGFKGAPLVMGRLSAAAMRLFQAMMPEAQGQIQCYMDDPLMVLQGPVDERQAILAMLLYTAHAFGLQLSYSKADRGTKLSWIGVSIEVDEQNKLIILSPPEKLVTEVTLRLKTWEAMVSLKSLKSTTGKLSWIAGIIPRCRWAVSILYGVIADHERDVASGAEARRSAAREDPRDKAHLVPAKRMRLAKEWLLKMLETEEVWRSRKISLIEEAPLFAVTTDASPLGVGAVLSAIDHKTQNLTPLSAIRGKVTRNVASTLGIQHGDPSGQAVLEAWTVLLAIRYWVFRLRDQKVLLKADSTVALAISKKLASATPTLNWIGAELSLTLEAFNMGELTVHHLAGKLNVVADHLSRPDKAGDPPELEGVQVRAMNEAWMLDCRLPPPGVQSELWGKTPGLLQVFDNL</sequence>
<evidence type="ECO:0000313" key="3">
    <source>
        <dbReference type="Proteomes" id="UP001152797"/>
    </source>
</evidence>
<name>A0A9P1FF33_9DINO</name>
<evidence type="ECO:0000313" key="2">
    <source>
        <dbReference type="EMBL" id="CAL1127091.1"/>
    </source>
</evidence>
<dbReference type="PANTHER" id="PTHR33050:SF7">
    <property type="entry name" value="RIBONUCLEASE H"/>
    <property type="match status" value="1"/>
</dbReference>
<protein>
    <recommendedName>
        <fullName evidence="4">Reverse transcriptase domain-containing protein</fullName>
    </recommendedName>
</protein>
<dbReference type="EMBL" id="CAMXCT020000093">
    <property type="protein sequence ID" value="CAL1127091.1"/>
    <property type="molecule type" value="Genomic_DNA"/>
</dbReference>
<reference evidence="2" key="2">
    <citation type="submission" date="2024-04" db="EMBL/GenBank/DDBJ databases">
        <authorList>
            <person name="Chen Y."/>
            <person name="Shah S."/>
            <person name="Dougan E. K."/>
            <person name="Thang M."/>
            <person name="Chan C."/>
        </authorList>
    </citation>
    <scope>NUCLEOTIDE SEQUENCE [LARGE SCALE GENOMIC DNA]</scope>
</reference>
<dbReference type="OrthoDB" id="6273764at2759"/>
<dbReference type="AlphaFoldDB" id="A0A9P1FF33"/>
<accession>A0A9P1FF33</accession>
<comment type="caution">
    <text evidence="1">The sequence shown here is derived from an EMBL/GenBank/DDBJ whole genome shotgun (WGS) entry which is preliminary data.</text>
</comment>
<keyword evidence="3" id="KW-1185">Reference proteome</keyword>